<keyword evidence="4" id="KW-0732">Signal</keyword>
<keyword evidence="13" id="KW-1185">Reference proteome</keyword>
<feature type="domain" description="Ig-like" evidence="11">
    <location>
        <begin position="52"/>
        <end position="164"/>
    </location>
</feature>
<keyword evidence="7" id="KW-1015">Disulfide bond</keyword>
<protein>
    <submittedName>
        <fullName evidence="12">Erythroblast membrane-associated protein</fullName>
    </submittedName>
</protein>
<comment type="subcellular location">
    <subcellularLocation>
        <location evidence="1">Membrane</location>
        <topology evidence="1">Single-pass type I membrane protein</topology>
    </subcellularLocation>
</comment>
<keyword evidence="6 9" id="KW-0472">Membrane</keyword>
<evidence type="ECO:0000256" key="1">
    <source>
        <dbReference type="ARBA" id="ARBA00004479"/>
    </source>
</evidence>
<dbReference type="InterPro" id="IPR036179">
    <property type="entry name" value="Ig-like_dom_sf"/>
</dbReference>
<evidence type="ECO:0000259" key="11">
    <source>
        <dbReference type="PROSITE" id="PS50835"/>
    </source>
</evidence>
<dbReference type="FunFam" id="2.60.120.920:FF:000004">
    <property type="entry name" value="Butyrophilin subfamily 1 member A1"/>
    <property type="match status" value="1"/>
</dbReference>
<dbReference type="SUPFAM" id="SSF48726">
    <property type="entry name" value="Immunoglobulin"/>
    <property type="match status" value="2"/>
</dbReference>
<dbReference type="SMART" id="SM00589">
    <property type="entry name" value="PRY"/>
    <property type="match status" value="1"/>
</dbReference>
<accession>A0A8C8VU00</accession>
<dbReference type="Proteomes" id="UP000694547">
    <property type="component" value="Chromosome 2"/>
</dbReference>
<dbReference type="Pfam" id="PF22705">
    <property type="entry name" value="C2-set_3"/>
    <property type="match status" value="1"/>
</dbReference>
<dbReference type="InterPro" id="IPR003599">
    <property type="entry name" value="Ig_sub"/>
</dbReference>
<feature type="transmembrane region" description="Helical" evidence="9">
    <location>
        <begin position="274"/>
        <end position="295"/>
    </location>
</feature>
<dbReference type="SMART" id="SM00406">
    <property type="entry name" value="IGv"/>
    <property type="match status" value="1"/>
</dbReference>
<dbReference type="InterPro" id="IPR043136">
    <property type="entry name" value="B30.2/SPRY_sf"/>
</dbReference>
<name>A0A8C8VU00_PERMB</name>
<dbReference type="InterPro" id="IPR053896">
    <property type="entry name" value="BTN3A2-like_Ig-C"/>
</dbReference>
<organism evidence="12 13">
    <name type="scientific">Peromyscus maniculatus bairdii</name>
    <name type="common">Prairie deer mouse</name>
    <dbReference type="NCBI Taxonomy" id="230844"/>
    <lineage>
        <taxon>Eukaryota</taxon>
        <taxon>Metazoa</taxon>
        <taxon>Chordata</taxon>
        <taxon>Craniata</taxon>
        <taxon>Vertebrata</taxon>
        <taxon>Euteleostomi</taxon>
        <taxon>Mammalia</taxon>
        <taxon>Eutheria</taxon>
        <taxon>Euarchontoglires</taxon>
        <taxon>Glires</taxon>
        <taxon>Rodentia</taxon>
        <taxon>Myomorpha</taxon>
        <taxon>Muroidea</taxon>
        <taxon>Cricetidae</taxon>
        <taxon>Neotominae</taxon>
        <taxon>Peromyscus</taxon>
    </lineage>
</organism>
<reference evidence="12" key="3">
    <citation type="submission" date="2025-09" db="UniProtKB">
        <authorList>
            <consortium name="Ensembl"/>
        </authorList>
    </citation>
    <scope>IDENTIFICATION</scope>
</reference>
<dbReference type="InterPro" id="IPR001870">
    <property type="entry name" value="B30.2/SPRY"/>
</dbReference>
<evidence type="ECO:0000256" key="7">
    <source>
        <dbReference type="ARBA" id="ARBA00023157"/>
    </source>
</evidence>
<dbReference type="InterPro" id="IPR013783">
    <property type="entry name" value="Ig-like_fold"/>
</dbReference>
<dbReference type="Gene3D" id="2.60.120.920">
    <property type="match status" value="1"/>
</dbReference>
<dbReference type="AlphaFoldDB" id="A0A8C8VU00"/>
<evidence type="ECO:0000256" key="3">
    <source>
        <dbReference type="ARBA" id="ARBA00022692"/>
    </source>
</evidence>
<feature type="domain" description="B30.2/SPRY" evidence="10">
    <location>
        <begin position="338"/>
        <end position="536"/>
    </location>
</feature>
<dbReference type="GO" id="GO:0005886">
    <property type="term" value="C:plasma membrane"/>
    <property type="evidence" value="ECO:0007669"/>
    <property type="project" value="Ensembl"/>
</dbReference>
<dbReference type="Pfam" id="PF00622">
    <property type="entry name" value="SPRY"/>
    <property type="match status" value="1"/>
</dbReference>
<dbReference type="FunFam" id="2.60.40.10:FF:000088">
    <property type="entry name" value="Butyrophilin subfamily 1 member A1"/>
    <property type="match status" value="1"/>
</dbReference>
<proteinExistence type="inferred from homology"/>
<keyword evidence="8" id="KW-0393">Immunoglobulin domain</keyword>
<evidence type="ECO:0000256" key="5">
    <source>
        <dbReference type="ARBA" id="ARBA00022989"/>
    </source>
</evidence>
<dbReference type="PANTHER" id="PTHR24103">
    <property type="entry name" value="E3 UBIQUITIN-PROTEIN LIGASE TRIM"/>
    <property type="match status" value="1"/>
</dbReference>
<dbReference type="Pfam" id="PF13765">
    <property type="entry name" value="PRY"/>
    <property type="match status" value="1"/>
</dbReference>
<dbReference type="PROSITE" id="PS50188">
    <property type="entry name" value="B302_SPRY"/>
    <property type="match status" value="1"/>
</dbReference>
<evidence type="ECO:0000256" key="6">
    <source>
        <dbReference type="ARBA" id="ARBA00023136"/>
    </source>
</evidence>
<dbReference type="InterPro" id="IPR003877">
    <property type="entry name" value="SPRY_dom"/>
</dbReference>
<sequence length="593" mass="66760">TLKLLEEYVVVAWKTGMMPHARKTPVHMERPPSPCGAWLLGCLLTLAFLQLPAQVSGDADKFHLAPLGGTAELPCPLLLWPGMVLSEVRWRRPAHLPGTSQAVHVLRDGQDSDEDLMPEYKGRTELVRDANSYTLHIRNVRLEDRGPYQCQFRVGNQSREGNVTLQVAVLGSDPFIHVEGYDAGWIQLVCRSMGWFPKPWMEWRDTEGRLLLSVLENHSLDETGLFRTAVFSRVRDSTLGNVSCTVRNEFLGQEKKAFMVIGAPAPTSLSSPEVALSVVLPILGLLILLGIWVICKQKRSKEKLLYEQVMEVENLLEDHAKEKGRLHKALKKLRKELKLKRAAANAGWRRARLHFVVVTLDPDTAHPKLILSEDRRCVRLGDKKRPVPDHPQRFDFVVSVLGSECFTTGCHYWEVYVGEKTKWILGVCSESVSRKGKVTASPANGHWLVRQSRRNEYEALTSPQTYFRLKESPKCVGVFLDYEAGVISFYNVTDKSHIFTFTHSFSSPLRPFFEPCLHDEGRNTAPLIICTELQKSEASIVTKQEEKSQANGDVSLKMNPSLLSPQGSELLPFHDTWPSNLSPALQGFKAPSL</sequence>
<dbReference type="GO" id="GO:0005794">
    <property type="term" value="C:Golgi apparatus"/>
    <property type="evidence" value="ECO:0007669"/>
    <property type="project" value="Ensembl"/>
</dbReference>
<dbReference type="Gene3D" id="2.60.40.10">
    <property type="entry name" value="Immunoglobulins"/>
    <property type="match status" value="2"/>
</dbReference>
<evidence type="ECO:0000256" key="4">
    <source>
        <dbReference type="ARBA" id="ARBA00022729"/>
    </source>
</evidence>
<keyword evidence="3 9" id="KW-0812">Transmembrane</keyword>
<evidence type="ECO:0000256" key="8">
    <source>
        <dbReference type="ARBA" id="ARBA00023319"/>
    </source>
</evidence>
<evidence type="ECO:0000313" key="13">
    <source>
        <dbReference type="Proteomes" id="UP000694547"/>
    </source>
</evidence>
<keyword evidence="5 9" id="KW-1133">Transmembrane helix</keyword>
<dbReference type="SUPFAM" id="SSF49899">
    <property type="entry name" value="Concanavalin A-like lectins/glucanases"/>
    <property type="match status" value="1"/>
</dbReference>
<dbReference type="Ensembl" id="ENSPEMT00000011284.2">
    <property type="protein sequence ID" value="ENSPEMP00000007146.1"/>
    <property type="gene ID" value="ENSPEMG00000009182.2"/>
</dbReference>
<dbReference type="GeneTree" id="ENSGT00940000160531"/>
<dbReference type="Pfam" id="PF07686">
    <property type="entry name" value="V-set"/>
    <property type="match status" value="1"/>
</dbReference>
<dbReference type="PROSITE" id="PS50835">
    <property type="entry name" value="IG_LIKE"/>
    <property type="match status" value="1"/>
</dbReference>
<dbReference type="InterPro" id="IPR007110">
    <property type="entry name" value="Ig-like_dom"/>
</dbReference>
<evidence type="ECO:0000259" key="10">
    <source>
        <dbReference type="PROSITE" id="PS50188"/>
    </source>
</evidence>
<evidence type="ECO:0000256" key="2">
    <source>
        <dbReference type="ARBA" id="ARBA00007591"/>
    </source>
</evidence>
<dbReference type="InterPro" id="IPR013320">
    <property type="entry name" value="ConA-like_dom_sf"/>
</dbReference>
<reference evidence="12" key="2">
    <citation type="submission" date="2025-08" db="UniProtKB">
        <authorList>
            <consortium name="Ensembl"/>
        </authorList>
    </citation>
    <scope>IDENTIFICATION</scope>
</reference>
<evidence type="ECO:0000313" key="12">
    <source>
        <dbReference type="Ensembl" id="ENSPEMP00000007146.1"/>
    </source>
</evidence>
<dbReference type="SMART" id="SM00409">
    <property type="entry name" value="IG"/>
    <property type="match status" value="1"/>
</dbReference>
<dbReference type="InterPro" id="IPR006574">
    <property type="entry name" value="PRY"/>
</dbReference>
<dbReference type="InterPro" id="IPR050143">
    <property type="entry name" value="TRIM/RBCC"/>
</dbReference>
<comment type="similarity">
    <text evidence="2">Belongs to the immunoglobulin superfamily. BTN/MOG family.</text>
</comment>
<dbReference type="GO" id="GO:0005829">
    <property type="term" value="C:cytosol"/>
    <property type="evidence" value="ECO:0007669"/>
    <property type="project" value="Ensembl"/>
</dbReference>
<evidence type="ECO:0000256" key="9">
    <source>
        <dbReference type="SAM" id="Phobius"/>
    </source>
</evidence>
<dbReference type="PRINTS" id="PR01407">
    <property type="entry name" value="BUTYPHLNCDUF"/>
</dbReference>
<dbReference type="InterPro" id="IPR003879">
    <property type="entry name" value="Butyrophylin_SPRY"/>
</dbReference>
<dbReference type="SMART" id="SM00449">
    <property type="entry name" value="SPRY"/>
    <property type="match status" value="1"/>
</dbReference>
<reference evidence="12 13" key="1">
    <citation type="submission" date="2018-10" db="EMBL/GenBank/DDBJ databases">
        <title>Improved assembly of the deer mouse Peromyscus maniculatus genome.</title>
        <authorList>
            <person name="Lassance J.-M."/>
            <person name="Hoekstra H.E."/>
        </authorList>
    </citation>
    <scope>NUCLEOTIDE SEQUENCE [LARGE SCALE GENOMIC DNA]</scope>
</reference>
<dbReference type="InterPro" id="IPR013106">
    <property type="entry name" value="Ig_V-set"/>
</dbReference>